<name>A0A1L8WLC6_9ENTE</name>
<dbReference type="Proteomes" id="UP000182152">
    <property type="component" value="Unassembled WGS sequence"/>
</dbReference>
<dbReference type="InterPro" id="IPR047046">
    <property type="entry name" value="YpjD/YvdC"/>
</dbReference>
<proteinExistence type="predicted"/>
<feature type="domain" description="NTP pyrophosphohydrolase MazG-like" evidence="1">
    <location>
        <begin position="57"/>
        <end position="135"/>
    </location>
</feature>
<evidence type="ECO:0000313" key="3">
    <source>
        <dbReference type="Proteomes" id="UP000182152"/>
    </source>
</evidence>
<reference evidence="2 3" key="1">
    <citation type="submission" date="2014-12" db="EMBL/GenBank/DDBJ databases">
        <title>Draft genome sequences of 29 type strains of Enterococci.</title>
        <authorList>
            <person name="Zhong Z."/>
            <person name="Sun Z."/>
            <person name="Liu W."/>
            <person name="Zhang W."/>
            <person name="Zhang H."/>
        </authorList>
    </citation>
    <scope>NUCLEOTIDE SEQUENCE [LARGE SCALE GENOMIC DNA]</scope>
    <source>
        <strain evidence="2 3">DSM 15687</strain>
    </source>
</reference>
<protein>
    <recommendedName>
        <fullName evidence="1">NTP pyrophosphohydrolase MazG-like domain-containing protein</fullName>
    </recommendedName>
</protein>
<dbReference type="PANTHER" id="PTHR42692">
    <property type="entry name" value="NUCLEOTIDE PYROPHOSPHOHYDROLASE"/>
    <property type="match status" value="1"/>
</dbReference>
<dbReference type="Gene3D" id="1.10.287.1080">
    <property type="entry name" value="MazG-like"/>
    <property type="match status" value="1"/>
</dbReference>
<evidence type="ECO:0000259" key="1">
    <source>
        <dbReference type="Pfam" id="PF03819"/>
    </source>
</evidence>
<dbReference type="SUPFAM" id="SSF101386">
    <property type="entry name" value="all-alpha NTP pyrophosphatases"/>
    <property type="match status" value="1"/>
</dbReference>
<dbReference type="EMBL" id="JXLB01000009">
    <property type="protein sequence ID" value="OJG81811.1"/>
    <property type="molecule type" value="Genomic_DNA"/>
</dbReference>
<comment type="caution">
    <text evidence="2">The sequence shown here is derived from an EMBL/GenBank/DDBJ whole genome shotgun (WGS) entry which is preliminary data.</text>
</comment>
<dbReference type="Pfam" id="PF03819">
    <property type="entry name" value="MazG"/>
    <property type="match status" value="1"/>
</dbReference>
<dbReference type="CDD" id="cd11531">
    <property type="entry name" value="NTP-PPase_BsYpjD"/>
    <property type="match status" value="1"/>
</dbReference>
<dbReference type="STRING" id="150033.RV14_GL002354"/>
<keyword evidence="3" id="KW-1185">Reference proteome</keyword>
<sequence length="143" mass="16838">MESSFSQSLFSRIYQEFLVICNIKKKGGEEIMNERSLSSMQQEVDEYIQQFKVGYFSPLAQMARLTEEIGELAREVNHTYGEKKKKVTEHENSVDEELGDVLFVILSMANSLEIDLTEVFEKNMEKFNRRDHNRFERKAKKNK</sequence>
<dbReference type="AlphaFoldDB" id="A0A1L8WLC6"/>
<organism evidence="2 3">
    <name type="scientific">Enterococcus ratti</name>
    <dbReference type="NCBI Taxonomy" id="150033"/>
    <lineage>
        <taxon>Bacteria</taxon>
        <taxon>Bacillati</taxon>
        <taxon>Bacillota</taxon>
        <taxon>Bacilli</taxon>
        <taxon>Lactobacillales</taxon>
        <taxon>Enterococcaceae</taxon>
        <taxon>Enterococcus</taxon>
    </lineage>
</organism>
<evidence type="ECO:0000313" key="2">
    <source>
        <dbReference type="EMBL" id="OJG81811.1"/>
    </source>
</evidence>
<gene>
    <name evidence="2" type="ORF">RV14_GL002354</name>
</gene>
<dbReference type="InterPro" id="IPR012359">
    <property type="entry name" value="MazG-related_YpjD"/>
</dbReference>
<dbReference type="PANTHER" id="PTHR42692:SF1">
    <property type="entry name" value="NUCLEOTIDE PYROPHOSPHOHYDROLASE"/>
    <property type="match status" value="1"/>
</dbReference>
<dbReference type="InterPro" id="IPR004518">
    <property type="entry name" value="MazG-like_dom"/>
</dbReference>
<accession>A0A1L8WLC6</accession>